<sequence length="64" mass="7297">MKDIRTILRLTHKQGLSVREVAERLKIGKASVSTICCGRGRRGCRAGHCRQTTTMLCWNGFTWF</sequence>
<protein>
    <submittedName>
        <fullName evidence="1">Uncharacterized protein</fullName>
    </submittedName>
</protein>
<dbReference type="EMBL" id="CP013109">
    <property type="protein sequence ID" value="APG93429.1"/>
    <property type="molecule type" value="Genomic_DNA"/>
</dbReference>
<evidence type="ECO:0000313" key="1">
    <source>
        <dbReference type="EMBL" id="APG93429.1"/>
    </source>
</evidence>
<geneLocation type="plasmid" evidence="1 2">
    <name>B</name>
</geneLocation>
<keyword evidence="2" id="KW-1185">Reference proteome</keyword>
<evidence type="ECO:0000313" key="2">
    <source>
        <dbReference type="Proteomes" id="UP000182306"/>
    </source>
</evidence>
<dbReference type="AlphaFoldDB" id="A0A1L3LTK9"/>
<organism evidence="1 2">
    <name type="scientific">Sinorhizobium americanum</name>
    <dbReference type="NCBI Taxonomy" id="194963"/>
    <lineage>
        <taxon>Bacteria</taxon>
        <taxon>Pseudomonadati</taxon>
        <taxon>Pseudomonadota</taxon>
        <taxon>Alphaproteobacteria</taxon>
        <taxon>Hyphomicrobiales</taxon>
        <taxon>Rhizobiaceae</taxon>
        <taxon>Sinorhizobium/Ensifer group</taxon>
        <taxon>Sinorhizobium</taxon>
    </lineage>
</organism>
<dbReference type="Proteomes" id="UP000182306">
    <property type="component" value="Plasmid B"/>
</dbReference>
<gene>
    <name evidence="1" type="ORF">SAMCFNEI73_pB0232</name>
</gene>
<keyword evidence="1" id="KW-0614">Plasmid</keyword>
<dbReference type="KEGG" id="same:SAMCFNEI73_pB0232"/>
<proteinExistence type="predicted"/>
<accession>A0A1L3LTK9</accession>
<name>A0A1L3LTK9_9HYPH</name>
<reference evidence="1 2" key="1">
    <citation type="submission" date="2015-10" db="EMBL/GenBank/DDBJ databases">
        <title>Genomic differences between typical nodule nitrogen-fixing rhizobial strains and those coming from bean seeds.</title>
        <authorList>
            <person name="Peralta H."/>
            <person name="Aguilar-Vera A."/>
            <person name="Diaz R."/>
            <person name="Mora Y."/>
            <person name="Martinez-Batallar G."/>
            <person name="Salazar E."/>
            <person name="Vargas-Lagunas C."/>
            <person name="Encarnacion S."/>
            <person name="Girard L."/>
            <person name="Mora J."/>
        </authorList>
    </citation>
    <scope>NUCLEOTIDE SEQUENCE [LARGE SCALE GENOMIC DNA]</scope>
    <source>
        <strain evidence="1 2">CFNEI 73</strain>
        <plasmid evidence="1 2">B</plasmid>
    </source>
</reference>